<accession>A0ABP9QD30</accession>
<dbReference type="Gene3D" id="3.10.180.10">
    <property type="entry name" value="2,3-Dihydroxybiphenyl 1,2-Dioxygenase, domain 1"/>
    <property type="match status" value="2"/>
</dbReference>
<name>A0ABP9QD30_9PSEU</name>
<dbReference type="PROSITE" id="PS51819">
    <property type="entry name" value="VOC"/>
    <property type="match status" value="2"/>
</dbReference>
<dbReference type="SUPFAM" id="SSF54593">
    <property type="entry name" value="Glyoxalase/Bleomycin resistance protein/Dihydroxybiphenyl dioxygenase"/>
    <property type="match status" value="2"/>
</dbReference>
<dbReference type="InterPro" id="IPR052164">
    <property type="entry name" value="Anthracycline_SecMetBiosynth"/>
</dbReference>
<sequence>MPARDTTPAGAPCWIDVMTSDTARSRDFYCALFGWTADEPNEEFGGYFNFRKDGVLVAGGMANPQPADLPDTWSVYLASPDATKAAETAVANGGQVILPPDQVGDLGTMAVLTDPSGAGVGIWQPGEHKGFGVVAEDGAPCWFDLQAHEYAKSLDFYRAVFGVQTETVADTPEFRYTALAVDGEQVAGVMDASGAGGEACPRWSIFFGVPDTDAALRRVVELGGAVVDEAEDTPYGRLASATDPTGALFRLVAANEAMPAK</sequence>
<protein>
    <submittedName>
        <fullName evidence="2">VOC family protein</fullName>
    </submittedName>
</protein>
<gene>
    <name evidence="2" type="ORF">GCM10023321_41610</name>
</gene>
<organism evidence="2 3">
    <name type="scientific">Pseudonocardia eucalypti</name>
    <dbReference type="NCBI Taxonomy" id="648755"/>
    <lineage>
        <taxon>Bacteria</taxon>
        <taxon>Bacillati</taxon>
        <taxon>Actinomycetota</taxon>
        <taxon>Actinomycetes</taxon>
        <taxon>Pseudonocardiales</taxon>
        <taxon>Pseudonocardiaceae</taxon>
        <taxon>Pseudonocardia</taxon>
    </lineage>
</organism>
<dbReference type="EMBL" id="BAABJP010000020">
    <property type="protein sequence ID" value="GAA5159880.1"/>
    <property type="molecule type" value="Genomic_DNA"/>
</dbReference>
<dbReference type="InterPro" id="IPR004360">
    <property type="entry name" value="Glyas_Fos-R_dOase_dom"/>
</dbReference>
<reference evidence="3" key="1">
    <citation type="journal article" date="2019" name="Int. J. Syst. Evol. Microbiol.">
        <title>The Global Catalogue of Microorganisms (GCM) 10K type strain sequencing project: providing services to taxonomists for standard genome sequencing and annotation.</title>
        <authorList>
            <consortium name="The Broad Institute Genomics Platform"/>
            <consortium name="The Broad Institute Genome Sequencing Center for Infectious Disease"/>
            <person name="Wu L."/>
            <person name="Ma J."/>
        </authorList>
    </citation>
    <scope>NUCLEOTIDE SEQUENCE [LARGE SCALE GENOMIC DNA]</scope>
    <source>
        <strain evidence="3">JCM 18303</strain>
    </source>
</reference>
<dbReference type="PANTHER" id="PTHR33993">
    <property type="entry name" value="GLYOXALASE-RELATED"/>
    <property type="match status" value="1"/>
</dbReference>
<feature type="domain" description="VOC" evidence="1">
    <location>
        <begin position="11"/>
        <end position="125"/>
    </location>
</feature>
<evidence type="ECO:0000259" key="1">
    <source>
        <dbReference type="PROSITE" id="PS51819"/>
    </source>
</evidence>
<dbReference type="Pfam" id="PF00903">
    <property type="entry name" value="Glyoxalase"/>
    <property type="match status" value="2"/>
</dbReference>
<dbReference type="Proteomes" id="UP001428817">
    <property type="component" value="Unassembled WGS sequence"/>
</dbReference>
<dbReference type="RefSeq" id="WP_185060465.1">
    <property type="nucleotide sequence ID" value="NZ_BAABJP010000020.1"/>
</dbReference>
<feature type="domain" description="VOC" evidence="1">
    <location>
        <begin position="139"/>
        <end position="254"/>
    </location>
</feature>
<comment type="caution">
    <text evidence="2">The sequence shown here is derived from an EMBL/GenBank/DDBJ whole genome shotgun (WGS) entry which is preliminary data.</text>
</comment>
<dbReference type="InterPro" id="IPR037523">
    <property type="entry name" value="VOC_core"/>
</dbReference>
<dbReference type="InterPro" id="IPR029068">
    <property type="entry name" value="Glyas_Bleomycin-R_OHBP_Dase"/>
</dbReference>
<keyword evidence="3" id="KW-1185">Reference proteome</keyword>
<dbReference type="CDD" id="cd07247">
    <property type="entry name" value="SgaA_N_like"/>
    <property type="match status" value="2"/>
</dbReference>
<dbReference type="PANTHER" id="PTHR33993:SF10">
    <property type="entry name" value="CONSERVED PROTEIN"/>
    <property type="match status" value="1"/>
</dbReference>
<evidence type="ECO:0000313" key="2">
    <source>
        <dbReference type="EMBL" id="GAA5159880.1"/>
    </source>
</evidence>
<proteinExistence type="predicted"/>
<evidence type="ECO:0000313" key="3">
    <source>
        <dbReference type="Proteomes" id="UP001428817"/>
    </source>
</evidence>